<organism evidence="2 3">
    <name type="scientific">Candidatus Thermochlorobacter aerophilus</name>
    <dbReference type="NCBI Taxonomy" id="1868324"/>
    <lineage>
        <taxon>Bacteria</taxon>
        <taxon>Pseudomonadati</taxon>
        <taxon>Chlorobiota</taxon>
        <taxon>Chlorobiia</taxon>
        <taxon>Chlorobiales</taxon>
        <taxon>Candidatus Thermochlorobacteriaceae</taxon>
        <taxon>Candidatus Thermochlorobacter</taxon>
    </lineage>
</organism>
<feature type="transmembrane region" description="Helical" evidence="1">
    <location>
        <begin position="16"/>
        <end position="41"/>
    </location>
</feature>
<dbReference type="AlphaFoldDB" id="A0A395LVY6"/>
<dbReference type="Pfam" id="PF04238">
    <property type="entry name" value="DUF420"/>
    <property type="match status" value="1"/>
</dbReference>
<dbReference type="PANTHER" id="PTHR37692">
    <property type="entry name" value="HYPOTHETICAL MEMBRANE SPANNING PROTEIN"/>
    <property type="match status" value="1"/>
</dbReference>
<dbReference type="PANTHER" id="PTHR37692:SF1">
    <property type="entry name" value="DUF420 DOMAIN-CONTAINING PROTEIN"/>
    <property type="match status" value="1"/>
</dbReference>
<feature type="transmembrane region" description="Helical" evidence="1">
    <location>
        <begin position="121"/>
        <end position="142"/>
    </location>
</feature>
<dbReference type="EMBL" id="PHFL01000072">
    <property type="protein sequence ID" value="RFM22860.1"/>
    <property type="molecule type" value="Genomic_DNA"/>
</dbReference>
<dbReference type="Proteomes" id="UP000266389">
    <property type="component" value="Unassembled WGS sequence"/>
</dbReference>
<dbReference type="InterPro" id="IPR007352">
    <property type="entry name" value="DUF420"/>
</dbReference>
<proteinExistence type="predicted"/>
<evidence type="ECO:0000313" key="2">
    <source>
        <dbReference type="EMBL" id="RFM22860.1"/>
    </source>
</evidence>
<feature type="transmembrane region" description="Helical" evidence="1">
    <location>
        <begin position="163"/>
        <end position="182"/>
    </location>
</feature>
<feature type="transmembrane region" description="Helical" evidence="1">
    <location>
        <begin position="83"/>
        <end position="101"/>
    </location>
</feature>
<protein>
    <submittedName>
        <fullName evidence="2">DUF420 domain-containing protein</fullName>
    </submittedName>
</protein>
<feature type="transmembrane region" description="Helical" evidence="1">
    <location>
        <begin position="53"/>
        <end position="71"/>
    </location>
</feature>
<accession>A0A395LVY6</accession>
<gene>
    <name evidence="2" type="ORF">D0433_13645</name>
</gene>
<name>A0A395LVY6_9BACT</name>
<evidence type="ECO:0000256" key="1">
    <source>
        <dbReference type="SAM" id="Phobius"/>
    </source>
</evidence>
<sequence>MATLDLKQASEKTLALIVYALSIVVVSLVAFLIFFPQVLAIESGINVSYLPKFHAFINGTCAILLVVAYFAVRSKNIALHKTLMMSTFVLSSIFLISYVIYHSQAPATKFGGEGAIRYFYFFVLISHIILAAIILPLALFTIARSWRGEFDKHKKIARWTLPLWLYVAVTGVLVYVLVSPYYNFPQ</sequence>
<keyword evidence="1" id="KW-0812">Transmembrane</keyword>
<keyword evidence="1" id="KW-1133">Transmembrane helix</keyword>
<evidence type="ECO:0000313" key="3">
    <source>
        <dbReference type="Proteomes" id="UP000266389"/>
    </source>
</evidence>
<keyword evidence="1" id="KW-0472">Membrane</keyword>
<reference evidence="2 3" key="1">
    <citation type="journal article" date="2011" name="ISME J.">
        <title>Community ecology of hot spring cyanobacterial mats: predominant populations and their functional potential.</title>
        <authorList>
            <person name="Klatt C.G."/>
            <person name="Wood J.M."/>
            <person name="Rusch D.B."/>
            <person name="Bateson M.M."/>
            <person name="Hamamura N."/>
            <person name="Heidelberg J.F."/>
            <person name="Grossman A.R."/>
            <person name="Bhaya D."/>
            <person name="Cohan F.M."/>
            <person name="Kuhl M."/>
            <person name="Bryant D.A."/>
            <person name="Ward D.M."/>
        </authorList>
    </citation>
    <scope>NUCLEOTIDE SEQUENCE [LARGE SCALE GENOMIC DNA]</scope>
    <source>
        <strain evidence="2">OS</strain>
    </source>
</reference>
<comment type="caution">
    <text evidence="2">The sequence shown here is derived from an EMBL/GenBank/DDBJ whole genome shotgun (WGS) entry which is preliminary data.</text>
</comment>